<sequence>MEPTAPTASGARGRLLAPDFARGAMLLLILLSNTAFFLYAGDYTRSDEFPDPTGPADDVTQFLMTALLDVRVYPLFAFLVGYGIVQVFTRRQEAGLSEAEAAAQVRRRNLWLLVIGFLHALLLLASEVLAAYGLIGLILCALFLRKSERRMRGWVIAGVSVLAVVLAAAVALVVAAYALDPAVTSGVPAVAEEGNRSTLSGSGEENYLVSAVFRVFTWALLLLINLFGVVLPTAMLLGMWAARRRIIEEPGRNLRLLRTVAVGGFTIGLLGALPEALMLVGAWNPPPFDGLTGAAATMASWTTGLAGGLGYVAIFVLAAERLTRAGRVPGPVGAVSALGKRSLSGYLTHSIVMVPVLSAWGLGLGAHLTSATMALFALGLWLATVLAAALMERRGLRGPFEVALRRLMQGRSRSTSRGAES</sequence>
<feature type="transmembrane region" description="Helical" evidence="1">
    <location>
        <begin position="346"/>
        <end position="366"/>
    </location>
</feature>
<feature type="transmembrane region" description="Helical" evidence="1">
    <location>
        <begin position="293"/>
        <end position="318"/>
    </location>
</feature>
<dbReference type="InterPro" id="IPR007349">
    <property type="entry name" value="DUF418"/>
</dbReference>
<proteinExistence type="predicted"/>
<feature type="transmembrane region" description="Helical" evidence="1">
    <location>
        <begin position="109"/>
        <end position="142"/>
    </location>
</feature>
<organism evidence="3 4">
    <name type="scientific">Nocardiopsis coralli</name>
    <dbReference type="NCBI Taxonomy" id="2772213"/>
    <lineage>
        <taxon>Bacteria</taxon>
        <taxon>Bacillati</taxon>
        <taxon>Actinomycetota</taxon>
        <taxon>Actinomycetes</taxon>
        <taxon>Streptosporangiales</taxon>
        <taxon>Nocardiopsidaceae</taxon>
        <taxon>Nocardiopsis</taxon>
    </lineage>
</organism>
<feature type="transmembrane region" description="Helical" evidence="1">
    <location>
        <begin position="215"/>
        <end position="242"/>
    </location>
</feature>
<accession>A0ABR9P2U2</accession>
<name>A0ABR9P2U2_9ACTN</name>
<feature type="domain" description="DUF418" evidence="2">
    <location>
        <begin position="241"/>
        <end position="410"/>
    </location>
</feature>
<feature type="transmembrane region" description="Helical" evidence="1">
    <location>
        <begin position="20"/>
        <end position="40"/>
    </location>
</feature>
<evidence type="ECO:0000256" key="1">
    <source>
        <dbReference type="SAM" id="Phobius"/>
    </source>
</evidence>
<evidence type="ECO:0000313" key="4">
    <source>
        <dbReference type="Proteomes" id="UP000806528"/>
    </source>
</evidence>
<dbReference type="InterPro" id="IPR052529">
    <property type="entry name" value="Bact_Transport_Assoc"/>
</dbReference>
<keyword evidence="1" id="KW-0472">Membrane</keyword>
<feature type="transmembrane region" description="Helical" evidence="1">
    <location>
        <begin position="72"/>
        <end position="89"/>
    </location>
</feature>
<keyword evidence="1" id="KW-0812">Transmembrane</keyword>
<comment type="caution">
    <text evidence="3">The sequence shown here is derived from an EMBL/GenBank/DDBJ whole genome shotgun (WGS) entry which is preliminary data.</text>
</comment>
<dbReference type="Pfam" id="PF04235">
    <property type="entry name" value="DUF418"/>
    <property type="match status" value="1"/>
</dbReference>
<dbReference type="Proteomes" id="UP000806528">
    <property type="component" value="Unassembled WGS sequence"/>
</dbReference>
<dbReference type="EMBL" id="JADBGI010000003">
    <property type="protein sequence ID" value="MBE2998070.1"/>
    <property type="molecule type" value="Genomic_DNA"/>
</dbReference>
<dbReference type="PANTHER" id="PTHR30590">
    <property type="entry name" value="INNER MEMBRANE PROTEIN"/>
    <property type="match status" value="1"/>
</dbReference>
<gene>
    <name evidence="3" type="ORF">IDM40_05025</name>
</gene>
<evidence type="ECO:0000313" key="3">
    <source>
        <dbReference type="EMBL" id="MBE2998070.1"/>
    </source>
</evidence>
<keyword evidence="4" id="KW-1185">Reference proteome</keyword>
<feature type="transmembrane region" description="Helical" evidence="1">
    <location>
        <begin position="254"/>
        <end position="273"/>
    </location>
</feature>
<dbReference type="RefSeq" id="WP_193120698.1">
    <property type="nucleotide sequence ID" value="NZ_JADBGI010000003.1"/>
</dbReference>
<dbReference type="PANTHER" id="PTHR30590:SF2">
    <property type="entry name" value="INNER MEMBRANE PROTEIN"/>
    <property type="match status" value="1"/>
</dbReference>
<feature type="transmembrane region" description="Helical" evidence="1">
    <location>
        <begin position="372"/>
        <end position="391"/>
    </location>
</feature>
<evidence type="ECO:0000259" key="2">
    <source>
        <dbReference type="Pfam" id="PF04235"/>
    </source>
</evidence>
<protein>
    <submittedName>
        <fullName evidence="3">DUF418 domain-containing protein</fullName>
    </submittedName>
</protein>
<keyword evidence="1" id="KW-1133">Transmembrane helix</keyword>
<reference evidence="3 4" key="1">
    <citation type="submission" date="2020-09" db="EMBL/GenBank/DDBJ databases">
        <title>Diversity and distribution of actinomycetes associated with coral in the coast of Hainan.</title>
        <authorList>
            <person name="Li F."/>
        </authorList>
    </citation>
    <scope>NUCLEOTIDE SEQUENCE [LARGE SCALE GENOMIC DNA]</scope>
    <source>
        <strain evidence="3 4">HNM0947</strain>
    </source>
</reference>
<feature type="transmembrane region" description="Helical" evidence="1">
    <location>
        <begin position="154"/>
        <end position="179"/>
    </location>
</feature>